<dbReference type="Pfam" id="PF04304">
    <property type="entry name" value="DUF454"/>
    <property type="match status" value="1"/>
</dbReference>
<protein>
    <recommendedName>
        <fullName evidence="1">Inner membrane protein</fullName>
    </recommendedName>
</protein>
<feature type="transmembrane region" description="Helical" evidence="2">
    <location>
        <begin position="96"/>
        <end position="114"/>
    </location>
</feature>
<dbReference type="KEGG" id="ala:BFG52_02875"/>
<evidence type="ECO:0000256" key="1">
    <source>
        <dbReference type="PIRNR" id="PIRNR016789"/>
    </source>
</evidence>
<keyword evidence="1 2" id="KW-0472">Membrane</keyword>
<proteinExistence type="predicted"/>
<dbReference type="OrthoDB" id="9816293at2"/>
<keyword evidence="4" id="KW-1185">Reference proteome</keyword>
<keyword evidence="2" id="KW-0812">Transmembrane</keyword>
<comment type="subcellular location">
    <subcellularLocation>
        <location evidence="1">Cell inner membrane</location>
        <topology evidence="1">Multi-pass membrane protein</topology>
    </subcellularLocation>
</comment>
<dbReference type="RefSeq" id="WP_067559042.1">
    <property type="nucleotide sequence ID" value="NZ_CP016895.1"/>
</dbReference>
<evidence type="ECO:0000256" key="2">
    <source>
        <dbReference type="SAM" id="Phobius"/>
    </source>
</evidence>
<dbReference type="Proteomes" id="UP000093391">
    <property type="component" value="Chromosome"/>
</dbReference>
<evidence type="ECO:0000313" key="4">
    <source>
        <dbReference type="Proteomes" id="UP000093391"/>
    </source>
</evidence>
<reference evidence="3 4" key="1">
    <citation type="submission" date="2016-08" db="EMBL/GenBank/DDBJ databases">
        <authorList>
            <person name="Seilhamer J.J."/>
        </authorList>
    </citation>
    <scope>NUCLEOTIDE SEQUENCE [LARGE SCALE GENOMIC DNA]</scope>
    <source>
        <strain evidence="3 4">BRTC-1</strain>
    </source>
</reference>
<keyword evidence="1" id="KW-1003">Cell membrane</keyword>
<dbReference type="AlphaFoldDB" id="A0A1B2M3Q8"/>
<dbReference type="PIRSF" id="PIRSF016789">
    <property type="entry name" value="DUF454"/>
    <property type="match status" value="1"/>
</dbReference>
<sequence length="131" mass="15036">MRIIFYRMLVIFFLILAVIGAILPGMPTTIFLILAAWVASKGWPQVDAWLLQHPKYGDSIQQWRSHGAVPRMAKWMATLMMSCSAMILSFSPFVLWAKLIVISCMCSVAIWLWLRPEPQPLKKDQKHGKLH</sequence>
<keyword evidence="1" id="KW-0997">Cell inner membrane</keyword>
<organism evidence="3 4">
    <name type="scientific">Acinetobacter larvae</name>
    <dbReference type="NCBI Taxonomy" id="1789224"/>
    <lineage>
        <taxon>Bacteria</taxon>
        <taxon>Pseudomonadati</taxon>
        <taxon>Pseudomonadota</taxon>
        <taxon>Gammaproteobacteria</taxon>
        <taxon>Moraxellales</taxon>
        <taxon>Moraxellaceae</taxon>
        <taxon>Acinetobacter</taxon>
    </lineage>
</organism>
<gene>
    <name evidence="3" type="ORF">BFG52_02875</name>
</gene>
<evidence type="ECO:0000313" key="3">
    <source>
        <dbReference type="EMBL" id="AOA59840.1"/>
    </source>
</evidence>
<dbReference type="EMBL" id="CP016895">
    <property type="protein sequence ID" value="AOA59840.1"/>
    <property type="molecule type" value="Genomic_DNA"/>
</dbReference>
<dbReference type="PANTHER" id="PTHR35813:SF1">
    <property type="entry name" value="INNER MEMBRANE PROTEIN YBAN"/>
    <property type="match status" value="1"/>
</dbReference>
<dbReference type="InterPro" id="IPR007401">
    <property type="entry name" value="DUF454"/>
</dbReference>
<dbReference type="STRING" id="1789224.BFG52_02875"/>
<name>A0A1B2M3Q8_9GAMM</name>
<dbReference type="PANTHER" id="PTHR35813">
    <property type="entry name" value="INNER MEMBRANE PROTEIN YBAN"/>
    <property type="match status" value="1"/>
</dbReference>
<accession>A0A1B2M3Q8</accession>
<keyword evidence="2" id="KW-1133">Transmembrane helix</keyword>
<dbReference type="GO" id="GO:0005886">
    <property type="term" value="C:plasma membrane"/>
    <property type="evidence" value="ECO:0007669"/>
    <property type="project" value="UniProtKB-SubCell"/>
</dbReference>